<dbReference type="GO" id="GO:0050839">
    <property type="term" value="F:cell adhesion molecule binding"/>
    <property type="evidence" value="ECO:0007669"/>
    <property type="project" value="TreeGrafter"/>
</dbReference>
<dbReference type="OrthoDB" id="6140914at2759"/>
<evidence type="ECO:0000256" key="6">
    <source>
        <dbReference type="SAM" id="MobiDB-lite"/>
    </source>
</evidence>
<dbReference type="PANTHER" id="PTHR11640:SF31">
    <property type="entry name" value="IRREGULAR CHIASM C-ROUGHEST PROTEIN-RELATED"/>
    <property type="match status" value="1"/>
</dbReference>
<evidence type="ECO:0000313" key="11">
    <source>
        <dbReference type="Proteomes" id="UP000683360"/>
    </source>
</evidence>
<keyword evidence="4" id="KW-0325">Glycoprotein</keyword>
<comment type="subcellular location">
    <subcellularLocation>
        <location evidence="1">Membrane</location>
        <topology evidence="1">Single-pass type I membrane protein</topology>
    </subcellularLocation>
</comment>
<comment type="caution">
    <text evidence="10">The sequence shown here is derived from an EMBL/GenBank/DDBJ whole genome shotgun (WGS) entry which is preliminary data.</text>
</comment>
<dbReference type="InterPro" id="IPR036179">
    <property type="entry name" value="Ig-like_dom_sf"/>
</dbReference>
<dbReference type="InterPro" id="IPR051275">
    <property type="entry name" value="Cell_adhesion_signaling"/>
</dbReference>
<dbReference type="GO" id="GO:0005911">
    <property type="term" value="C:cell-cell junction"/>
    <property type="evidence" value="ECO:0007669"/>
    <property type="project" value="TreeGrafter"/>
</dbReference>
<feature type="domain" description="Ig-like" evidence="8">
    <location>
        <begin position="16"/>
        <end position="109"/>
    </location>
</feature>
<dbReference type="SUPFAM" id="SSF48726">
    <property type="entry name" value="Immunoglobulin"/>
    <property type="match status" value="3"/>
</dbReference>
<evidence type="ECO:0000313" key="10">
    <source>
        <dbReference type="EMBL" id="CAG2233538.1"/>
    </source>
</evidence>
<dbReference type="CDD" id="cd00063">
    <property type="entry name" value="FN3"/>
    <property type="match status" value="1"/>
</dbReference>
<evidence type="ECO:0000256" key="4">
    <source>
        <dbReference type="ARBA" id="ARBA00023180"/>
    </source>
</evidence>
<dbReference type="Gene3D" id="2.60.40.10">
    <property type="entry name" value="Immunoglobulins"/>
    <property type="match status" value="4"/>
</dbReference>
<keyword evidence="7" id="KW-1133">Transmembrane helix</keyword>
<dbReference type="GO" id="GO:0005886">
    <property type="term" value="C:plasma membrane"/>
    <property type="evidence" value="ECO:0007669"/>
    <property type="project" value="TreeGrafter"/>
</dbReference>
<proteinExistence type="predicted"/>
<dbReference type="EMBL" id="CAJPWZ010002209">
    <property type="protein sequence ID" value="CAG2233538.1"/>
    <property type="molecule type" value="Genomic_DNA"/>
</dbReference>
<feature type="transmembrane region" description="Helical" evidence="7">
    <location>
        <begin position="439"/>
        <end position="464"/>
    </location>
</feature>
<keyword evidence="3" id="KW-1015">Disulfide bond</keyword>
<organism evidence="10 11">
    <name type="scientific">Mytilus edulis</name>
    <name type="common">Blue mussel</name>
    <dbReference type="NCBI Taxonomy" id="6550"/>
    <lineage>
        <taxon>Eukaryota</taxon>
        <taxon>Metazoa</taxon>
        <taxon>Spiralia</taxon>
        <taxon>Lophotrochozoa</taxon>
        <taxon>Mollusca</taxon>
        <taxon>Bivalvia</taxon>
        <taxon>Autobranchia</taxon>
        <taxon>Pteriomorphia</taxon>
        <taxon>Mytilida</taxon>
        <taxon>Mytiloidea</taxon>
        <taxon>Mytilidae</taxon>
        <taxon>Mytilinae</taxon>
        <taxon>Mytilus</taxon>
    </lineage>
</organism>
<dbReference type="AlphaFoldDB" id="A0A8S3TQ36"/>
<dbReference type="PROSITE" id="PS50835">
    <property type="entry name" value="IG_LIKE"/>
    <property type="match status" value="2"/>
</dbReference>
<dbReference type="InterPro" id="IPR013162">
    <property type="entry name" value="CD80_C2-set"/>
</dbReference>
<dbReference type="Proteomes" id="UP000683360">
    <property type="component" value="Unassembled WGS sequence"/>
</dbReference>
<dbReference type="SMART" id="SM00060">
    <property type="entry name" value="FN3"/>
    <property type="match status" value="1"/>
</dbReference>
<reference evidence="10" key="1">
    <citation type="submission" date="2021-03" db="EMBL/GenBank/DDBJ databases">
        <authorList>
            <person name="Bekaert M."/>
        </authorList>
    </citation>
    <scope>NUCLEOTIDE SEQUENCE</scope>
</reference>
<dbReference type="InterPro" id="IPR013783">
    <property type="entry name" value="Ig-like_fold"/>
</dbReference>
<evidence type="ECO:0000256" key="3">
    <source>
        <dbReference type="ARBA" id="ARBA00023157"/>
    </source>
</evidence>
<dbReference type="SUPFAM" id="SSF49265">
    <property type="entry name" value="Fibronectin type III"/>
    <property type="match status" value="1"/>
</dbReference>
<gene>
    <name evidence="10" type="ORF">MEDL_46205</name>
</gene>
<dbReference type="PANTHER" id="PTHR11640">
    <property type="entry name" value="NEPHRIN"/>
    <property type="match status" value="1"/>
</dbReference>
<sequence length="597" mass="66551">MTTIGQIYLNLKSLTPIFNTNEVSTEETVPLTVSCTSYGSRPAATFTWSIGGNDVTSSSTTAPPVTESNDTKTVASTLTFNVDRIYNQQIIKCQASNTVGGASNNKVLDVKYAPDIKVNSPTYTQNDVDITVTCNPSGNPDSYTYHKWQHKTKYGDIIREFEGSKTLRIPDVSVMLRYQDTGEYACSASNGIKDKYNRLKQTGFGLVTVIAQPVFTSDTIDRVKQFGEIDKAVDIYVNVYSVPKFTSFVWTRDGKPITTQNSAKYQSSSSPTIVQDKIHGKEVQLNGYNVTLTIHDLKADDFTNYTVTLKSGFPDVKFTIVLESASVPDIPGNFSQRDSAFTSFTVQWDPGSGGGYKQTFYIQYRVQGSSEWTTVSAGEEDINEQRRRRTYEVRNLQEGKAYELRMYAENTAMKRSNFTDVLIVLTKSSGSKVSTTSSAVIGAVVGVVVTLVIVCASFIVILLIKRSQVKDKKEKNDKFYVNTGFQNIQNGDEYEEVENKFDVDHPQSSKTYETLGTKDKISVYDDLENTKGVTSSKSSVGVYEALGVHEKPSIYSKMENQKEEKQLNTQHEDKNQFKKPNDHNDSMDLMELNTTQG</sequence>
<keyword evidence="7" id="KW-0812">Transmembrane</keyword>
<name>A0A8S3TQ36_MYTED</name>
<keyword evidence="2 7" id="KW-0472">Membrane</keyword>
<feature type="region of interest" description="Disordered" evidence="6">
    <location>
        <begin position="560"/>
        <end position="597"/>
    </location>
</feature>
<evidence type="ECO:0000259" key="9">
    <source>
        <dbReference type="PROSITE" id="PS50853"/>
    </source>
</evidence>
<dbReference type="InterPro" id="IPR003961">
    <property type="entry name" value="FN3_dom"/>
</dbReference>
<dbReference type="GO" id="GO:0098609">
    <property type="term" value="P:cell-cell adhesion"/>
    <property type="evidence" value="ECO:0007669"/>
    <property type="project" value="TreeGrafter"/>
</dbReference>
<dbReference type="Pfam" id="PF00041">
    <property type="entry name" value="fn3"/>
    <property type="match status" value="1"/>
</dbReference>
<keyword evidence="11" id="KW-1185">Reference proteome</keyword>
<dbReference type="InterPro" id="IPR007110">
    <property type="entry name" value="Ig-like_dom"/>
</dbReference>
<evidence type="ECO:0000256" key="7">
    <source>
        <dbReference type="SAM" id="Phobius"/>
    </source>
</evidence>
<evidence type="ECO:0000256" key="5">
    <source>
        <dbReference type="ARBA" id="ARBA00023319"/>
    </source>
</evidence>
<dbReference type="PROSITE" id="PS50853">
    <property type="entry name" value="FN3"/>
    <property type="match status" value="1"/>
</dbReference>
<dbReference type="InterPro" id="IPR036116">
    <property type="entry name" value="FN3_sf"/>
</dbReference>
<dbReference type="CDD" id="cd00096">
    <property type="entry name" value="Ig"/>
    <property type="match status" value="1"/>
</dbReference>
<dbReference type="Pfam" id="PF08205">
    <property type="entry name" value="C2-set_2"/>
    <property type="match status" value="1"/>
</dbReference>
<evidence type="ECO:0000259" key="8">
    <source>
        <dbReference type="PROSITE" id="PS50835"/>
    </source>
</evidence>
<feature type="domain" description="Fibronectin type-III" evidence="9">
    <location>
        <begin position="330"/>
        <end position="429"/>
    </location>
</feature>
<keyword evidence="5" id="KW-0393">Immunoglobulin domain</keyword>
<feature type="compositionally biased region" description="Basic and acidic residues" evidence="6">
    <location>
        <begin position="560"/>
        <end position="586"/>
    </location>
</feature>
<feature type="domain" description="Ig-like" evidence="8">
    <location>
        <begin position="114"/>
        <end position="191"/>
    </location>
</feature>
<protein>
    <submittedName>
        <fullName evidence="10">Uncharacterized protein</fullName>
    </submittedName>
</protein>
<accession>A0A8S3TQ36</accession>
<evidence type="ECO:0000256" key="2">
    <source>
        <dbReference type="ARBA" id="ARBA00023136"/>
    </source>
</evidence>
<evidence type="ECO:0000256" key="1">
    <source>
        <dbReference type="ARBA" id="ARBA00004479"/>
    </source>
</evidence>